<name>A0A369UI41_9GAMM</name>
<organism evidence="1 2">
    <name type="scientific">Dyella tabacisoli</name>
    <dbReference type="NCBI Taxonomy" id="2282381"/>
    <lineage>
        <taxon>Bacteria</taxon>
        <taxon>Pseudomonadati</taxon>
        <taxon>Pseudomonadota</taxon>
        <taxon>Gammaproteobacteria</taxon>
        <taxon>Lysobacterales</taxon>
        <taxon>Rhodanobacteraceae</taxon>
        <taxon>Dyella</taxon>
    </lineage>
</organism>
<dbReference type="Proteomes" id="UP000253782">
    <property type="component" value="Unassembled WGS sequence"/>
</dbReference>
<accession>A0A369UI41</accession>
<reference evidence="1 2" key="1">
    <citation type="submission" date="2018-07" db="EMBL/GenBank/DDBJ databases">
        <title>Dyella tabacisoli L4-6T, whole genome shotgun sequence.</title>
        <authorList>
            <person name="Zhou X.-K."/>
            <person name="Li W.-J."/>
            <person name="Duan Y.-Q."/>
        </authorList>
    </citation>
    <scope>NUCLEOTIDE SEQUENCE [LARGE SCALE GENOMIC DNA]</scope>
    <source>
        <strain evidence="1 2">L4-6</strain>
    </source>
</reference>
<evidence type="ECO:0000313" key="1">
    <source>
        <dbReference type="EMBL" id="RDD79775.1"/>
    </source>
</evidence>
<sequence>MVMKKKLLGLDEMELIAREATRRALSEYPQPSKEDQANWTLGKFETESEGVFEIYIPSDRPLDATVISRALVDRATGEVSVEVFLKK</sequence>
<comment type="caution">
    <text evidence="1">The sequence shown here is derived from an EMBL/GenBank/DDBJ whole genome shotgun (WGS) entry which is preliminary data.</text>
</comment>
<dbReference type="EMBL" id="QQAH01000025">
    <property type="protein sequence ID" value="RDD79775.1"/>
    <property type="molecule type" value="Genomic_DNA"/>
</dbReference>
<protein>
    <submittedName>
        <fullName evidence="1">Uncharacterized protein</fullName>
    </submittedName>
</protein>
<dbReference type="AlphaFoldDB" id="A0A369UI41"/>
<keyword evidence="2" id="KW-1185">Reference proteome</keyword>
<dbReference type="RefSeq" id="WP_114847416.1">
    <property type="nucleotide sequence ID" value="NZ_JBHSPE010000016.1"/>
</dbReference>
<proteinExistence type="predicted"/>
<gene>
    <name evidence="1" type="ORF">DVJ77_20575</name>
</gene>
<dbReference type="OrthoDB" id="8779882at2"/>
<evidence type="ECO:0000313" key="2">
    <source>
        <dbReference type="Proteomes" id="UP000253782"/>
    </source>
</evidence>